<dbReference type="RefSeq" id="WP_036182511.1">
    <property type="nucleotide sequence ID" value="NZ_AVDA01000002.1"/>
</dbReference>
<dbReference type="InterPro" id="IPR000073">
    <property type="entry name" value="AB_hydrolase_1"/>
</dbReference>
<keyword evidence="1" id="KW-0378">Hydrolase</keyword>
<dbReference type="EMBL" id="JPVN01000002">
    <property type="protein sequence ID" value="KGR80275.1"/>
    <property type="molecule type" value="Genomic_DNA"/>
</dbReference>
<comment type="caution">
    <text evidence="4">The sequence shown here is derived from an EMBL/GenBank/DDBJ whole genome shotgun (WGS) entry which is preliminary data.</text>
</comment>
<feature type="domain" description="AB hydrolase-1" evidence="3">
    <location>
        <begin position="38"/>
        <end position="190"/>
    </location>
</feature>
<proteinExistence type="inferred from homology"/>
<comment type="similarity">
    <text evidence="2">Belongs to the AB hydrolase superfamily. FUS2 hydrolase family.</text>
</comment>
<dbReference type="STRING" id="1384049.CD29_02670"/>
<gene>
    <name evidence="4" type="ORF">CD29_02670</name>
</gene>
<dbReference type="AlphaFoldDB" id="A0A0A3IA05"/>
<dbReference type="eggNOG" id="COG1073">
    <property type="taxonomic scope" value="Bacteria"/>
</dbReference>
<evidence type="ECO:0000313" key="5">
    <source>
        <dbReference type="Proteomes" id="UP000030416"/>
    </source>
</evidence>
<dbReference type="PANTHER" id="PTHR22946:SF9">
    <property type="entry name" value="POLYKETIDE TRANSFERASE AF380"/>
    <property type="match status" value="1"/>
</dbReference>
<dbReference type="InterPro" id="IPR029058">
    <property type="entry name" value="AB_hydrolase_fold"/>
</dbReference>
<dbReference type="GO" id="GO:0052689">
    <property type="term" value="F:carboxylic ester hydrolase activity"/>
    <property type="evidence" value="ECO:0007669"/>
    <property type="project" value="UniProtKB-ARBA"/>
</dbReference>
<evidence type="ECO:0000259" key="3">
    <source>
        <dbReference type="Pfam" id="PF00561"/>
    </source>
</evidence>
<dbReference type="InterPro" id="IPR050261">
    <property type="entry name" value="FrsA_esterase"/>
</dbReference>
<evidence type="ECO:0000313" key="4">
    <source>
        <dbReference type="EMBL" id="KGR80275.1"/>
    </source>
</evidence>
<evidence type="ECO:0000256" key="1">
    <source>
        <dbReference type="ARBA" id="ARBA00022801"/>
    </source>
</evidence>
<organism evidence="4 5">
    <name type="scientific">Ureibacillus manganicus DSM 26584</name>
    <dbReference type="NCBI Taxonomy" id="1384049"/>
    <lineage>
        <taxon>Bacteria</taxon>
        <taxon>Bacillati</taxon>
        <taxon>Bacillota</taxon>
        <taxon>Bacilli</taxon>
        <taxon>Bacillales</taxon>
        <taxon>Caryophanaceae</taxon>
        <taxon>Ureibacillus</taxon>
    </lineage>
</organism>
<dbReference type="PANTHER" id="PTHR22946">
    <property type="entry name" value="DIENELACTONE HYDROLASE DOMAIN-CONTAINING PROTEIN-RELATED"/>
    <property type="match status" value="1"/>
</dbReference>
<protein>
    <recommendedName>
        <fullName evidence="3">AB hydrolase-1 domain-containing protein</fullName>
    </recommendedName>
</protein>
<evidence type="ECO:0000256" key="2">
    <source>
        <dbReference type="ARBA" id="ARBA00038115"/>
    </source>
</evidence>
<name>A0A0A3IA05_9BACL</name>
<accession>A0A0A3IA05</accession>
<dbReference type="SUPFAM" id="SSF53474">
    <property type="entry name" value="alpha/beta-Hydrolases"/>
    <property type="match status" value="1"/>
</dbReference>
<dbReference type="Proteomes" id="UP000030416">
    <property type="component" value="Unassembled WGS sequence"/>
</dbReference>
<keyword evidence="5" id="KW-1185">Reference proteome</keyword>
<dbReference type="Gene3D" id="3.40.50.1820">
    <property type="entry name" value="alpha/beta hydrolase"/>
    <property type="match status" value="1"/>
</dbReference>
<dbReference type="Pfam" id="PF00561">
    <property type="entry name" value="Abhydrolase_1"/>
    <property type="match status" value="1"/>
</dbReference>
<reference evidence="4 5" key="1">
    <citation type="submission" date="2014-02" db="EMBL/GenBank/DDBJ databases">
        <title>Draft genome sequence of Lysinibacillus manganicus DSM 26584T.</title>
        <authorList>
            <person name="Zhang F."/>
            <person name="Wang G."/>
            <person name="Zhang L."/>
        </authorList>
    </citation>
    <scope>NUCLEOTIDE SEQUENCE [LARGE SCALE GENOMIC DNA]</scope>
    <source>
        <strain evidence="4 5">DSM 26584</strain>
    </source>
</reference>
<sequence length="268" mass="30110">MFRVQQPGARKLSLLKIPSGNDYIVGRLYIADGEEAKPTIVLLHGFPGVVLNLDIAASLQDKGWNVLVINYRGSWGSSGNYSFANAIEDVQITLKYIRQADVAKEHRIDIERIGLVGHSFGGFLALKTASVDPTIRVVASLSGANFSLFIKMIEQNPQLENQIVQMLEDATFFLKNSSGEKLIQEVRDHEDEWNTFLFAGDLANRKLLITAATSDEELPKEYFHDPFVQILEGTGAKFETAIFDTDHNYLDKRTELTNILHEWLLNNL</sequence>